<proteinExistence type="predicted"/>
<organism evidence="2 3">
    <name type="scientific">Datura stramonium</name>
    <name type="common">Jimsonweed</name>
    <name type="synonym">Common thornapple</name>
    <dbReference type="NCBI Taxonomy" id="4076"/>
    <lineage>
        <taxon>Eukaryota</taxon>
        <taxon>Viridiplantae</taxon>
        <taxon>Streptophyta</taxon>
        <taxon>Embryophyta</taxon>
        <taxon>Tracheophyta</taxon>
        <taxon>Spermatophyta</taxon>
        <taxon>Magnoliopsida</taxon>
        <taxon>eudicotyledons</taxon>
        <taxon>Gunneridae</taxon>
        <taxon>Pentapetalae</taxon>
        <taxon>asterids</taxon>
        <taxon>lamiids</taxon>
        <taxon>Solanales</taxon>
        <taxon>Solanaceae</taxon>
        <taxon>Solanoideae</taxon>
        <taxon>Datureae</taxon>
        <taxon>Datura</taxon>
    </lineage>
</organism>
<keyword evidence="3" id="KW-1185">Reference proteome</keyword>
<evidence type="ECO:0000313" key="3">
    <source>
        <dbReference type="Proteomes" id="UP000823775"/>
    </source>
</evidence>
<dbReference type="Proteomes" id="UP000823775">
    <property type="component" value="Unassembled WGS sequence"/>
</dbReference>
<name>A0ABS8VMC3_DATST</name>
<evidence type="ECO:0000256" key="1">
    <source>
        <dbReference type="SAM" id="MobiDB-lite"/>
    </source>
</evidence>
<reference evidence="2 3" key="1">
    <citation type="journal article" date="2021" name="BMC Genomics">
        <title>Datura genome reveals duplications of psychoactive alkaloid biosynthetic genes and high mutation rate following tissue culture.</title>
        <authorList>
            <person name="Rajewski A."/>
            <person name="Carter-House D."/>
            <person name="Stajich J."/>
            <person name="Litt A."/>
        </authorList>
    </citation>
    <scope>NUCLEOTIDE SEQUENCE [LARGE SCALE GENOMIC DNA]</scope>
    <source>
        <strain evidence="2">AR-01</strain>
    </source>
</reference>
<accession>A0ABS8VMC3</accession>
<evidence type="ECO:0000313" key="2">
    <source>
        <dbReference type="EMBL" id="MCE0480959.1"/>
    </source>
</evidence>
<sequence length="147" mass="16236">MELVKDGDLLLLSDLLANGGGPNKDSTNKVGEGPNTPLGKEIELIDGRDQIQGVQSSNLVGKSTENTDELEDEFGLSNEEEDFDEYDVEPTDHDEVEVDENNDLFGDEDGYGSDVHKELNIVKADLKAYIKKKHSQGKKTFLNFFGD</sequence>
<dbReference type="EMBL" id="JACEIK010005206">
    <property type="protein sequence ID" value="MCE0480959.1"/>
    <property type="molecule type" value="Genomic_DNA"/>
</dbReference>
<feature type="region of interest" description="Disordered" evidence="1">
    <location>
        <begin position="15"/>
        <end position="38"/>
    </location>
</feature>
<protein>
    <submittedName>
        <fullName evidence="2">Uncharacterized protein</fullName>
    </submittedName>
</protein>
<comment type="caution">
    <text evidence="2">The sequence shown here is derived from an EMBL/GenBank/DDBJ whole genome shotgun (WGS) entry which is preliminary data.</text>
</comment>
<gene>
    <name evidence="2" type="ORF">HAX54_038269</name>
</gene>